<keyword evidence="1" id="KW-1133">Transmembrane helix</keyword>
<evidence type="ECO:0000313" key="2">
    <source>
        <dbReference type="EMBL" id="TYC48463.1"/>
    </source>
</evidence>
<accession>A0A6C2C4F3</accession>
<protein>
    <submittedName>
        <fullName evidence="2">Uncharacterized protein</fullName>
    </submittedName>
</protein>
<keyword evidence="1" id="KW-0812">Transmembrane</keyword>
<proteinExistence type="predicted"/>
<reference evidence="2 3" key="1">
    <citation type="submission" date="2019-01" db="EMBL/GenBank/DDBJ databases">
        <title>Weissella sp. nov., a novel lactic acid bacterium isolated from animal feces.</title>
        <authorList>
            <person name="Wang L.-T."/>
        </authorList>
    </citation>
    <scope>NUCLEOTIDE SEQUENCE [LARGE SCALE GENOMIC DNA]</scope>
    <source>
        <strain evidence="2 3">8H-2</strain>
    </source>
</reference>
<feature type="transmembrane region" description="Helical" evidence="1">
    <location>
        <begin position="69"/>
        <end position="90"/>
    </location>
</feature>
<sequence length="98" mass="11252">MQHRRARPWSFRWILEHIASGFLLLGVIFVASIALTALIIAVEEVVILVIQKRPINTYSNIYGNALTTIFWHFLIIFISVGFWSALDTFIPLHTEKGK</sequence>
<dbReference type="OrthoDB" id="2147295at2"/>
<dbReference type="RefSeq" id="WP_148623210.1">
    <property type="nucleotide sequence ID" value="NZ_SDGZ01000020.1"/>
</dbReference>
<dbReference type="Proteomes" id="UP000371977">
    <property type="component" value="Unassembled WGS sequence"/>
</dbReference>
<gene>
    <name evidence="2" type="ORF">ESZ50_08875</name>
</gene>
<dbReference type="AlphaFoldDB" id="A0A6C2C4F3"/>
<keyword evidence="1" id="KW-0472">Membrane</keyword>
<comment type="caution">
    <text evidence="2">The sequence shown here is derived from an EMBL/GenBank/DDBJ whole genome shotgun (WGS) entry which is preliminary data.</text>
</comment>
<dbReference type="EMBL" id="SDGZ01000020">
    <property type="protein sequence ID" value="TYC48463.1"/>
    <property type="molecule type" value="Genomic_DNA"/>
</dbReference>
<keyword evidence="3" id="KW-1185">Reference proteome</keyword>
<evidence type="ECO:0000256" key="1">
    <source>
        <dbReference type="SAM" id="Phobius"/>
    </source>
</evidence>
<organism evidence="2 3">
    <name type="scientific">Weissella muntiaci</name>
    <dbReference type="NCBI Taxonomy" id="2508881"/>
    <lineage>
        <taxon>Bacteria</taxon>
        <taxon>Bacillati</taxon>
        <taxon>Bacillota</taxon>
        <taxon>Bacilli</taxon>
        <taxon>Lactobacillales</taxon>
        <taxon>Lactobacillaceae</taxon>
        <taxon>Weissella</taxon>
    </lineage>
</organism>
<feature type="transmembrane region" description="Helical" evidence="1">
    <location>
        <begin position="21"/>
        <end position="49"/>
    </location>
</feature>
<name>A0A6C2C4F3_9LACO</name>
<evidence type="ECO:0000313" key="3">
    <source>
        <dbReference type="Proteomes" id="UP000371977"/>
    </source>
</evidence>